<dbReference type="Proteomes" id="UP001597213">
    <property type="component" value="Unassembled WGS sequence"/>
</dbReference>
<dbReference type="InterPro" id="IPR045516">
    <property type="entry name" value="DUF6477"/>
</dbReference>
<sequence length="121" mass="13597">MMLSNVIEFRTGRPVGQSETIRRPGALIRAARHGLELWQRGRDLRRVLRSDDLPAVGAALPRLIVDEARMDEARRDGAADYDLRRHVLLLVAILAERRDAQNATAMPPMVICPETAIRAHL</sequence>
<dbReference type="EMBL" id="JBHUEN010000034">
    <property type="protein sequence ID" value="MFD1882439.1"/>
    <property type="molecule type" value="Genomic_DNA"/>
</dbReference>
<proteinExistence type="predicted"/>
<reference evidence="2" key="1">
    <citation type="journal article" date="2019" name="Int. J. Syst. Evol. Microbiol.">
        <title>The Global Catalogue of Microorganisms (GCM) 10K type strain sequencing project: providing services to taxonomists for standard genome sequencing and annotation.</title>
        <authorList>
            <consortium name="The Broad Institute Genomics Platform"/>
            <consortium name="The Broad Institute Genome Sequencing Center for Infectious Disease"/>
            <person name="Wu L."/>
            <person name="Ma J."/>
        </authorList>
    </citation>
    <scope>NUCLEOTIDE SEQUENCE [LARGE SCALE GENOMIC DNA]</scope>
    <source>
        <strain evidence="2">CCUG 56029</strain>
    </source>
</reference>
<dbReference type="RefSeq" id="WP_379143062.1">
    <property type="nucleotide sequence ID" value="NZ_JBHUEN010000034.1"/>
</dbReference>
<organism evidence="1 2">
    <name type="scientific">Paracoccus pacificus</name>
    <dbReference type="NCBI Taxonomy" id="1463598"/>
    <lineage>
        <taxon>Bacteria</taxon>
        <taxon>Pseudomonadati</taxon>
        <taxon>Pseudomonadota</taxon>
        <taxon>Alphaproteobacteria</taxon>
        <taxon>Rhodobacterales</taxon>
        <taxon>Paracoccaceae</taxon>
        <taxon>Paracoccus</taxon>
    </lineage>
</organism>
<keyword evidence="2" id="KW-1185">Reference proteome</keyword>
<accession>A0ABW4R9X5</accession>
<evidence type="ECO:0000313" key="2">
    <source>
        <dbReference type="Proteomes" id="UP001597213"/>
    </source>
</evidence>
<name>A0ABW4R9X5_9RHOB</name>
<evidence type="ECO:0000313" key="1">
    <source>
        <dbReference type="EMBL" id="MFD1882439.1"/>
    </source>
</evidence>
<gene>
    <name evidence="1" type="ORF">ACFSCT_12010</name>
</gene>
<dbReference type="Pfam" id="PF20083">
    <property type="entry name" value="DUF6477"/>
    <property type="match status" value="1"/>
</dbReference>
<protein>
    <submittedName>
        <fullName evidence="1">DUF6477 family protein</fullName>
    </submittedName>
</protein>
<comment type="caution">
    <text evidence="1">The sequence shown here is derived from an EMBL/GenBank/DDBJ whole genome shotgun (WGS) entry which is preliminary data.</text>
</comment>